<gene>
    <name evidence="6" type="ORF">WIS52_21090</name>
</gene>
<proteinExistence type="predicted"/>
<feature type="region of interest" description="Disordered" evidence="4">
    <location>
        <begin position="939"/>
        <end position="960"/>
    </location>
</feature>
<dbReference type="RefSeq" id="WP_349300039.1">
    <property type="nucleotide sequence ID" value="NZ_JBEDNQ010000009.1"/>
</dbReference>
<dbReference type="Pfam" id="PF00550">
    <property type="entry name" value="PP-binding"/>
    <property type="match status" value="3"/>
</dbReference>
<dbReference type="Proteomes" id="UP001494902">
    <property type="component" value="Unassembled WGS sequence"/>
</dbReference>
<dbReference type="SUPFAM" id="SSF47336">
    <property type="entry name" value="ACP-like"/>
    <property type="match status" value="3"/>
</dbReference>
<reference evidence="6 7" key="1">
    <citation type="submission" date="2024-03" db="EMBL/GenBank/DDBJ databases">
        <title>Draft genome sequence of Pseudonocardia nematodicida JCM 31783.</title>
        <authorList>
            <person name="Butdee W."/>
            <person name="Duangmal K."/>
        </authorList>
    </citation>
    <scope>NUCLEOTIDE SEQUENCE [LARGE SCALE GENOMIC DNA]</scope>
    <source>
        <strain evidence="6 7">JCM 31783</strain>
    </source>
</reference>
<feature type="domain" description="Carrier" evidence="5">
    <location>
        <begin position="2049"/>
        <end position="2127"/>
    </location>
</feature>
<dbReference type="PANTHER" id="PTHR45527:SF1">
    <property type="entry name" value="FATTY ACID SYNTHASE"/>
    <property type="match status" value="1"/>
</dbReference>
<dbReference type="SUPFAM" id="SSF56801">
    <property type="entry name" value="Acetyl-CoA synthetase-like"/>
    <property type="match status" value="3"/>
</dbReference>
<feature type="region of interest" description="Disordered" evidence="4">
    <location>
        <begin position="1838"/>
        <end position="1857"/>
    </location>
</feature>
<dbReference type="SMART" id="SM00823">
    <property type="entry name" value="PKS_PP"/>
    <property type="match status" value="3"/>
</dbReference>
<dbReference type="InterPro" id="IPR042099">
    <property type="entry name" value="ANL_N_sf"/>
</dbReference>
<dbReference type="InterPro" id="IPR001031">
    <property type="entry name" value="Thioesterase"/>
</dbReference>
<dbReference type="Gene3D" id="3.40.50.1820">
    <property type="entry name" value="alpha/beta hydrolase"/>
    <property type="match status" value="1"/>
</dbReference>
<feature type="region of interest" description="Disordered" evidence="4">
    <location>
        <begin position="3914"/>
        <end position="3935"/>
    </location>
</feature>
<keyword evidence="7" id="KW-1185">Reference proteome</keyword>
<dbReference type="Pfam" id="PF00668">
    <property type="entry name" value="Condensation"/>
    <property type="match status" value="4"/>
</dbReference>
<evidence type="ECO:0000313" key="7">
    <source>
        <dbReference type="Proteomes" id="UP001494902"/>
    </source>
</evidence>
<dbReference type="SUPFAM" id="SSF53474">
    <property type="entry name" value="alpha/beta-Hydrolases"/>
    <property type="match status" value="1"/>
</dbReference>
<keyword evidence="3" id="KW-0597">Phosphoprotein</keyword>
<name>A0ABV1KF48_9PSEU</name>
<accession>A0ABV1KF48</accession>
<evidence type="ECO:0000256" key="4">
    <source>
        <dbReference type="SAM" id="MobiDB-lite"/>
    </source>
</evidence>
<dbReference type="NCBIfam" id="TIGR01733">
    <property type="entry name" value="AA-adenyl-dom"/>
    <property type="match status" value="3"/>
</dbReference>
<comment type="caution">
    <text evidence="6">The sequence shown here is derived from an EMBL/GenBank/DDBJ whole genome shotgun (WGS) entry which is preliminary data.</text>
</comment>
<dbReference type="Gene3D" id="1.10.1200.10">
    <property type="entry name" value="ACP-like"/>
    <property type="match status" value="2"/>
</dbReference>
<feature type="region of interest" description="Disordered" evidence="4">
    <location>
        <begin position="1033"/>
        <end position="1061"/>
    </location>
</feature>
<dbReference type="SUPFAM" id="SSF52777">
    <property type="entry name" value="CoA-dependent acyltransferases"/>
    <property type="match status" value="8"/>
</dbReference>
<dbReference type="Pfam" id="PF13193">
    <property type="entry name" value="AMP-binding_C"/>
    <property type="match status" value="3"/>
</dbReference>
<dbReference type="Gene3D" id="3.30.559.10">
    <property type="entry name" value="Chloramphenicol acetyltransferase-like domain"/>
    <property type="match status" value="4"/>
</dbReference>
<evidence type="ECO:0000256" key="2">
    <source>
        <dbReference type="ARBA" id="ARBA00022450"/>
    </source>
</evidence>
<dbReference type="CDD" id="cd05930">
    <property type="entry name" value="A_NRPS"/>
    <property type="match status" value="3"/>
</dbReference>
<dbReference type="InterPro" id="IPR020806">
    <property type="entry name" value="PKS_PP-bd"/>
</dbReference>
<dbReference type="PROSITE" id="PS50075">
    <property type="entry name" value="CARRIER"/>
    <property type="match status" value="3"/>
</dbReference>
<comment type="cofactor">
    <cofactor evidence="1">
        <name>pantetheine 4'-phosphate</name>
        <dbReference type="ChEBI" id="CHEBI:47942"/>
    </cofactor>
</comment>
<dbReference type="InterPro" id="IPR036736">
    <property type="entry name" value="ACP-like_sf"/>
</dbReference>
<dbReference type="Gene3D" id="3.40.50.980">
    <property type="match status" value="2"/>
</dbReference>
<dbReference type="InterPro" id="IPR023213">
    <property type="entry name" value="CAT-like_dom_sf"/>
</dbReference>
<dbReference type="NCBIfam" id="NF003417">
    <property type="entry name" value="PRK04813.1"/>
    <property type="match status" value="3"/>
</dbReference>
<dbReference type="Pfam" id="PF00501">
    <property type="entry name" value="AMP-binding"/>
    <property type="match status" value="3"/>
</dbReference>
<sequence>MSSPVRLPMSVAQRGVWSAQQLFPASTVYRVGQVVRLSGEIDPDAFVAAVDAAVAETEALRVRFDEVDGAPVQWVDEAAGVRTEVIADPLDDDAIVERARVDYRADAVPAQLYTSESLLVRRSAGGWAWAFTHHHLLLDAYGVSLFVRRVAELYTARTTGTPAPDRWFGSLADAVGTGATDPDGGSEAYWREILDVETDSGDDAPDLAEAFAFRPHTTRVPLAPEVRDRLGTFARAARLSWPDALVTMWGLYTARSRHSDRIAVRMPFMLRDGAALLRTPSMASRIFPVVVGIGPRTPLTEVLRAVSAQIRGVATHAGIEDSRLARLWPGGEAAYFALPVVNVKMLDYSADFGGTAGVEQTVNPGPVGRLDLSVYDDPVHGFRLDLRGRDAEVDGIPLPEHAARFAAFLDAALGLGPEVTLSELDRAAAPAGAVHTGSDGARLELPAGTVDELVRRQAARSADRVAVIGDSDGVRWTFAELDARVNALAALLIGRGVEPGDRVGVLLPRSPDLVVVLAAVLRAGAGYLPVDPGLPDGRVAAIVTDGRPRLVVTDTAGAGRAGPDVLLLDDAEVVAELERGRTDPPATSRAAAADDPVYVIFTSGTTGRPKGVEVPNRALVNRLAWGRSRYPLGEGGIVLMKTPVSFDVSAPEVFTALTEGGTLVVAADGRHGDPDYLHEVVRRHAVHRTNFVPSMGEEFVRAGTGALPSPTVTMVAGEGFPTGLAESLSTLTGGAVLNIYGPTETGEITHHEYDPAVPGAGALVPIGVPMANTVTRVLDPWLRPVPPGVTGELYLGGNQLATGYVGRAGLTAERFVADPCSDGGERLYRTGDLVLRNADGTLEYLGRADDQIKIRGHRVEPGEVTAVLERHPSVSRALVVAHDHPAAGTLLVAYVTTSGDEEGDLTAALRAHLDARLPEHMVPAAFVALDGFPVTPNGKIDRRALPEPGPLATPTATGRPPRTAVELALATAFRDVLALPDDAALGVDDDFFGLGGHSLLATRLVARVNRTGGTRLTLRDVFDRPTVAGLAGLLTEAPGSDPDRSADPDPGPAERPAEVPASPGQQALWFAEQMGGPGGRYVVPTVVRLSGALDEAALVAAVRDVVVRHEPLRTLLADHDGRLRQLVVDPAEAAARVPVGTEDHTDATAEAVEARVAELVRARFDLAADLPVRAALLRTGAREWRFVLAVHHSAVDEWSLPSLLGDLSEAYRARAAGAEPGWTPLPVQYADHTLRQRAHLGRPDDPDSVLAGHLRHWRDALAGAPDESTISADRPRPAEPTHRGADVAFALPPDAVTGLHAVALQRGVTSFMIAQAAVALTVSALGGGDDVVIGSPVGGRTEDGVADAVGYFANTLPLRHRIGPGDTLAGVVARARETVLDGFTHQAAPFDRIVTAAGAERDAVRHPVYQVMLTHQQQTGEPYPLVLPGVDARPDTAGIGAVKTDLDVYLTDAPDAVGGFVSAATDLFDPATAERFAAALTRVLTVIATDPDRPVAQLDVRGGEEDRRTSGWSRGPAVVAPAGTVDGLLRDRARSTPDAPAVLGDDGLRWSFAELDARVEAFAARLADHGVEVGDRVGVLLPRSADLVVVLAGVLRAGAAYVPLDPAHPPAFVARVVEACAPRLVVSDAATAAGHRPVADDDRLLLLGSTDTAGAPAAPRRPTTPQDAAQVIFTSGTTGEPKGVQLSHGAVVNRLGWGNELLQLDGAALGLAKSGVGFVDAVTELFGPLTAGAAVVVVSDETARDAAELARTMREHRVTHLLTVPGLADTLTDAGGGIEGTDGATFPSLRHWVSSGEALTPGTRDTMRRAAPAGALHNFYGSTEVTGDATAVRVDRNGGDGGADTGARVPIGRPQPGTTTRVLDRWLRPVAVGVVGELYVGGAQLADGYLGRPALSAERFVADPFGSDPSGTGRLYRTGDLVRWNTHGELEYLGRADDQIKIRGHRVEPDRTRAVLRDHPAVSGAVVIAADRPAGGKMLLGYVTVAPGGTENGTGDLAGTLRAHVAARLPDHMVPTSIVALDAFPLTPNGKIDKRALPVPDPAAAGGRRADSGTERALVAHIRAVLRLGDDLELGADDDFFRLGGDSLLAARLLTRINADLGSTLRMRDLFAGPTIAGLAAAVDGGPGPGGGAGRPDTAPLPPITGVVRPDPVPASFGQQALWLLDEMGMGPAYQVAIVLRIPGGADTDALRAAVGGVTARHEILRTTFAADAEGGLTQVVRDPSEAPVLTVEDVGGSAVARIAELRAQRRDLATDGGAGFTLLRTDTGDDLLVVHGHHIVLDEGSVRPLVRDLNVLYDAELTGSDGAPGPLEVQFADFAVWQRRTLGERDDPGSRFAAELRYWEKTLADLPAETPLPVDRPRSESTTRTITGVRTTLDTAESAGVEEMLAEHRATPLQGLVAALALGLWTEGAGHTVPVGTPAGLRDRPELEGAVGYFVNTVVVRADIDETAGFAALLAGVRERVIDAGEHRTAPFDSVVEALGPPRIPGVSPLFQVMAASVDDAADAGPDPARLVPDVSMSVDADTEQARAALFDLVYAIARGPGGTVELRLNAARELFSTGTAERLLTRARLFLVLGTRYPQLPVRHLAQLVRALPDTPPSPVATAGPAGTAARVPLPAFTPEESGSWRAAVEYLTHTVPGAEALALHVRDDGTGELSAGVDDTAPLEILRDLAGELVTSYRSGVAMTIRWPGDGAPQSVRDGHVPRLRRADRARVSEADAARLRSVHGEDSRLLPLSALQSGLLYHMVRARETGDHHAYVSQVLREITGEIDTAHLARTTERVLARYPNLRAVFVPLPDTDVQVIPGRADVPFRVVRLAEWTALETTTGDFLAREREEPFDVAAAPLIRFTLIEHAERAWTLAMTFEHILLDGWSINALLAEIVDAYADPGLLDRVRPASFESYLDWLDSRDTAAAHRAWGDHLAEVTEPTLLWPEGGDLGLTRVETGDVHRDLSPDRAAAVFAAARTAGVSVGTLLQTAWAITLGRVTGRSDVVFGNTVSGRPPELPDSDRMIGLMFNTLPMRVAARPAETVTELLLRVRAERAAVVDHPYVSLTRIQDDAGLGALFDTLFVVQNLPFDPFGSAGPDAGMRVTGGTVNDATHYPVTFAVNPWESDGAASVHVRLSHRRDALDEPAATRLAERYTHVLGELVAHLDAPVGRIRAHLPGERAADPAGVTRAVPEVTVADLLREQVAASPGATALVAGERSFTFAEFSAELNRYARVLLDAGVRPEHRVALLLPRDERMVIAMFAVFAVGAAYVPIDAEHPDERIATMLDIARPTVTLVTARDSARLPGTGAGQVLDLDDDAVRERIAAADPAPVTDDDRGAPVHQDDLAYIIFTSGSTGLPKGVAVGYRGLTNMYANHVEEIFDRVVAHQGGRRMKIAHTTSFSFDASWEQLFWLLNGHEVHVIDEELRREPQRLLEHYDAARIDGFDVTPSYGQVLVDSGLLERDRPAGRSVDADAPGVVFVSLGGEAVPDALWTQLRDAPGVESYNLYGPTEYTINALGADLADTATSSVGRPIFNTRAHILDANLEPVLPGVPGELYLSGAGTARGYWSEPARTAERFVACPWEPGARMYRTGDLARWAPGGTIDYLGRADDQVKIRGYRIEPGEVADTLAADPQVARAAVLARPDARGTLQLYGYLVPVAGATGAVDLDAVRTRARAVLPDYMVPAGLAVLDDLPLTVNGKIDTKALPVVESAAAEFVAPRTDTEAVVAATVAELLGSPEVSAGANFFDVGGNSLLAMRLVARLNERLGSSLLVKDVFAAQELSALAELTDGGAAREAATGAGDVADAVLVPLAPADAGRYLFCAHARFGHASLYSALAAHVPAGVGVVGLQDPAHAGLGTEFASLAELAAVYADAVQRVQPGGPYDLLGWSFGGHIVFAVGRELVARGETIGSVTIVDTTPTGPDHIPDPGDVQPRPGVPVAEDPLRQREFIEAAGHELRESLGAAASAEVFADRAQLTAAAVSGLRCERLMAEPTAGELGCPALVVAAGAPVEADVADGTGVHAWTAHLPRARTVHLEGEDHHSIVRPDRGLPRWAHHLAGLLERGAAVTDTREDPR</sequence>
<evidence type="ECO:0000259" key="5">
    <source>
        <dbReference type="PROSITE" id="PS50075"/>
    </source>
</evidence>
<feature type="compositionally biased region" description="Low complexity" evidence="4">
    <location>
        <begin position="950"/>
        <end position="960"/>
    </location>
</feature>
<organism evidence="6 7">
    <name type="scientific">Pseudonocardia nematodicida</name>
    <dbReference type="NCBI Taxonomy" id="1206997"/>
    <lineage>
        <taxon>Bacteria</taxon>
        <taxon>Bacillati</taxon>
        <taxon>Actinomycetota</taxon>
        <taxon>Actinomycetes</taxon>
        <taxon>Pseudonocardiales</taxon>
        <taxon>Pseudonocardiaceae</taxon>
        <taxon>Pseudonocardia</taxon>
    </lineage>
</organism>
<keyword evidence="2" id="KW-0596">Phosphopantetheine</keyword>
<dbReference type="Gene3D" id="3.30.300.30">
    <property type="match status" value="3"/>
</dbReference>
<dbReference type="PROSITE" id="PS00455">
    <property type="entry name" value="AMP_BINDING"/>
    <property type="match status" value="3"/>
</dbReference>
<dbReference type="InterPro" id="IPR000873">
    <property type="entry name" value="AMP-dep_synth/lig_dom"/>
</dbReference>
<evidence type="ECO:0000256" key="3">
    <source>
        <dbReference type="ARBA" id="ARBA00022553"/>
    </source>
</evidence>
<dbReference type="InterPro" id="IPR006162">
    <property type="entry name" value="Ppantetheine_attach_site"/>
</dbReference>
<dbReference type="InterPro" id="IPR009081">
    <property type="entry name" value="PP-bd_ACP"/>
</dbReference>
<dbReference type="Pfam" id="PF00975">
    <property type="entry name" value="Thioesterase"/>
    <property type="match status" value="1"/>
</dbReference>
<dbReference type="Gene3D" id="3.30.559.30">
    <property type="entry name" value="Nonribosomal peptide synthetase, condensation domain"/>
    <property type="match status" value="4"/>
</dbReference>
<feature type="domain" description="Carrier" evidence="5">
    <location>
        <begin position="3716"/>
        <end position="3791"/>
    </location>
</feature>
<dbReference type="EMBL" id="JBEDNQ010000009">
    <property type="protein sequence ID" value="MEQ3552969.1"/>
    <property type="molecule type" value="Genomic_DNA"/>
</dbReference>
<dbReference type="PANTHER" id="PTHR45527">
    <property type="entry name" value="NONRIBOSOMAL PEPTIDE SYNTHETASE"/>
    <property type="match status" value="1"/>
</dbReference>
<feature type="domain" description="Carrier" evidence="5">
    <location>
        <begin position="960"/>
        <end position="1038"/>
    </location>
</feature>
<dbReference type="Gene3D" id="2.30.38.10">
    <property type="entry name" value="Luciferase, Domain 3"/>
    <property type="match status" value="1"/>
</dbReference>
<dbReference type="Gene3D" id="3.40.50.12780">
    <property type="entry name" value="N-terminal domain of ligase-like"/>
    <property type="match status" value="2"/>
</dbReference>
<dbReference type="InterPro" id="IPR029058">
    <property type="entry name" value="AB_hydrolase_fold"/>
</dbReference>
<dbReference type="InterPro" id="IPR045851">
    <property type="entry name" value="AMP-bd_C_sf"/>
</dbReference>
<dbReference type="InterPro" id="IPR010071">
    <property type="entry name" value="AA_adenyl_dom"/>
</dbReference>
<evidence type="ECO:0000256" key="1">
    <source>
        <dbReference type="ARBA" id="ARBA00001957"/>
    </source>
</evidence>
<dbReference type="InterPro" id="IPR001242">
    <property type="entry name" value="Condensation_dom"/>
</dbReference>
<evidence type="ECO:0000313" key="6">
    <source>
        <dbReference type="EMBL" id="MEQ3552969.1"/>
    </source>
</evidence>
<dbReference type="PROSITE" id="PS00012">
    <property type="entry name" value="PHOSPHOPANTETHEINE"/>
    <property type="match status" value="3"/>
</dbReference>
<dbReference type="InterPro" id="IPR025110">
    <property type="entry name" value="AMP-bd_C"/>
</dbReference>
<protein>
    <submittedName>
        <fullName evidence="6">Amino acid adenylation domain-containing protein</fullName>
    </submittedName>
</protein>
<dbReference type="InterPro" id="IPR020845">
    <property type="entry name" value="AMP-binding_CS"/>
</dbReference>